<dbReference type="GO" id="GO:0005886">
    <property type="term" value="C:plasma membrane"/>
    <property type="evidence" value="ECO:0007669"/>
    <property type="project" value="UniProtKB-SubCell"/>
</dbReference>
<dbReference type="EMBL" id="AVBG01000004">
    <property type="protein sequence ID" value="KGP91972.1"/>
    <property type="molecule type" value="Genomic_DNA"/>
</dbReference>
<evidence type="ECO:0000256" key="1">
    <source>
        <dbReference type="ARBA" id="ARBA00002841"/>
    </source>
</evidence>
<evidence type="ECO:0000256" key="3">
    <source>
        <dbReference type="ARBA" id="ARBA00008725"/>
    </source>
</evidence>
<dbReference type="PROSITE" id="PS51257">
    <property type="entry name" value="PROKAR_LIPOPROTEIN"/>
    <property type="match status" value="1"/>
</dbReference>
<evidence type="ECO:0000313" key="13">
    <source>
        <dbReference type="EMBL" id="KGP91972.1"/>
    </source>
</evidence>
<feature type="region of interest" description="Disordered" evidence="11">
    <location>
        <begin position="26"/>
        <end position="52"/>
    </location>
</feature>
<dbReference type="Pfam" id="PF12849">
    <property type="entry name" value="PBP_like_2"/>
    <property type="match status" value="1"/>
</dbReference>
<evidence type="ECO:0000256" key="4">
    <source>
        <dbReference type="ARBA" id="ARBA00011529"/>
    </source>
</evidence>
<gene>
    <name evidence="13" type="ORF">N780_16680</name>
</gene>
<evidence type="ECO:0000256" key="10">
    <source>
        <dbReference type="RuleBase" id="RU367119"/>
    </source>
</evidence>
<keyword evidence="10" id="KW-0472">Membrane</keyword>
<reference evidence="13 14" key="1">
    <citation type="submission" date="2013-08" db="EMBL/GenBank/DDBJ databases">
        <title>Genome of Pontibacillus chungwhensis.</title>
        <authorList>
            <person name="Wang Q."/>
            <person name="Wang G."/>
        </authorList>
    </citation>
    <scope>NUCLEOTIDE SEQUENCE [LARGE SCALE GENOMIC DNA]</scope>
    <source>
        <strain evidence="13 14">BH030062</strain>
    </source>
</reference>
<comment type="subunit">
    <text evidence="4 10">The complex is composed of two ATP-binding proteins (PstB), two transmembrane proteins (PstC and PstA) and a solute-binding protein (PstS).</text>
</comment>
<keyword evidence="6 10" id="KW-0592">Phosphate transport</keyword>
<organism evidence="13 14">
    <name type="scientific">Pontibacillus chungwhensis BH030062</name>
    <dbReference type="NCBI Taxonomy" id="1385513"/>
    <lineage>
        <taxon>Bacteria</taxon>
        <taxon>Bacillati</taxon>
        <taxon>Bacillota</taxon>
        <taxon>Bacilli</taxon>
        <taxon>Bacillales</taxon>
        <taxon>Bacillaceae</taxon>
        <taxon>Pontibacillus</taxon>
    </lineage>
</organism>
<evidence type="ECO:0000256" key="11">
    <source>
        <dbReference type="SAM" id="MobiDB-lite"/>
    </source>
</evidence>
<comment type="function">
    <text evidence="10">Involved in the system for phosphate transport across the cytoplasmic membrane.</text>
</comment>
<keyword evidence="14" id="KW-1185">Reference proteome</keyword>
<dbReference type="PANTHER" id="PTHR30570">
    <property type="entry name" value="PERIPLASMIC PHOSPHATE BINDING COMPONENT OF PHOSPHATE ABC TRANSPORTER"/>
    <property type="match status" value="1"/>
</dbReference>
<keyword evidence="9 10" id="KW-0449">Lipoprotein</keyword>
<keyword evidence="5 10" id="KW-0813">Transport</keyword>
<evidence type="ECO:0000313" key="14">
    <source>
        <dbReference type="Proteomes" id="UP000030153"/>
    </source>
</evidence>
<dbReference type="RefSeq" id="WP_036782154.1">
    <property type="nucleotide sequence ID" value="NZ_AVBG01000004.1"/>
</dbReference>
<feature type="domain" description="PBP" evidence="12">
    <location>
        <begin position="45"/>
        <end position="298"/>
    </location>
</feature>
<dbReference type="OrthoDB" id="9790048at2"/>
<keyword evidence="10" id="KW-1003">Cell membrane</keyword>
<evidence type="ECO:0000259" key="12">
    <source>
        <dbReference type="Pfam" id="PF12849"/>
    </source>
</evidence>
<protein>
    <recommendedName>
        <fullName evidence="10">Phosphate-binding protein</fullName>
    </recommendedName>
</protein>
<evidence type="ECO:0000256" key="9">
    <source>
        <dbReference type="ARBA" id="ARBA00023288"/>
    </source>
</evidence>
<accession>A0A0A2UUK5</accession>
<dbReference type="InterPro" id="IPR024370">
    <property type="entry name" value="PBP_domain"/>
</dbReference>
<dbReference type="CDD" id="cd13654">
    <property type="entry name" value="PBP2_phosphate_like_2"/>
    <property type="match status" value="1"/>
</dbReference>
<dbReference type="GO" id="GO:0042301">
    <property type="term" value="F:phosphate ion binding"/>
    <property type="evidence" value="ECO:0007669"/>
    <property type="project" value="UniProtKB-UniRule"/>
</dbReference>
<dbReference type="SUPFAM" id="SSF53850">
    <property type="entry name" value="Periplasmic binding protein-like II"/>
    <property type="match status" value="1"/>
</dbReference>
<evidence type="ECO:0000256" key="5">
    <source>
        <dbReference type="ARBA" id="ARBA00022448"/>
    </source>
</evidence>
<dbReference type="eggNOG" id="COG0226">
    <property type="taxonomic scope" value="Bacteria"/>
</dbReference>
<comment type="caution">
    <text evidence="13">The sequence shown here is derived from an EMBL/GenBank/DDBJ whole genome shotgun (WGS) entry which is preliminary data.</text>
</comment>
<dbReference type="AlphaFoldDB" id="A0A0A2UUK5"/>
<keyword evidence="7 10" id="KW-0732">Signal</keyword>
<evidence type="ECO:0000256" key="7">
    <source>
        <dbReference type="ARBA" id="ARBA00022729"/>
    </source>
</evidence>
<dbReference type="Proteomes" id="UP000030153">
    <property type="component" value="Unassembled WGS sequence"/>
</dbReference>
<proteinExistence type="inferred from homology"/>
<dbReference type="PANTHER" id="PTHR30570:SF1">
    <property type="entry name" value="PHOSPHATE-BINDING PROTEIN PSTS"/>
    <property type="match status" value="1"/>
</dbReference>
<dbReference type="STRING" id="1385513.N780_16680"/>
<dbReference type="InterPro" id="IPR050811">
    <property type="entry name" value="Phosphate_ABC_transporter"/>
</dbReference>
<keyword evidence="8 10" id="KW-0564">Palmitate</keyword>
<dbReference type="InterPro" id="IPR011862">
    <property type="entry name" value="Phos-bd"/>
</dbReference>
<feature type="signal peptide" evidence="10">
    <location>
        <begin position="1"/>
        <end position="21"/>
    </location>
</feature>
<dbReference type="GO" id="GO:0006817">
    <property type="term" value="P:phosphate ion transport"/>
    <property type="evidence" value="ECO:0007669"/>
    <property type="project" value="UniProtKB-UniRule"/>
</dbReference>
<dbReference type="Gene3D" id="3.40.190.10">
    <property type="entry name" value="Periplasmic binding protein-like II"/>
    <property type="match status" value="2"/>
</dbReference>
<comment type="subcellular location">
    <subcellularLocation>
        <location evidence="2 10">Cell membrane</location>
        <topology evidence="2 10">Lipid-anchor</topology>
    </subcellularLocation>
</comment>
<evidence type="ECO:0000256" key="6">
    <source>
        <dbReference type="ARBA" id="ARBA00022592"/>
    </source>
</evidence>
<dbReference type="NCBIfam" id="TIGR02136">
    <property type="entry name" value="ptsS_2"/>
    <property type="match status" value="1"/>
</dbReference>
<sequence length="332" mass="36584">MKSFKHLALIFTLILALGALAACGSSEGENEEDTSNGDTQSETDGGEALSGDVKVAGSSTVYPMALYVQERYASKEQDVNVTLQSIGSGGGFEKATKGEIDLSNASRPIKEEEEKKAEENDISLHELTLAYDGLTVAVSAENDFVENLTVEQLRKIFLDSSDAKKWSDINPEWPEETIKIFAPGHQSGTFDYFNEVILEDNAMREDSDVQTSEDDNTLVRGIKNSEYAIGFFGYAYYLQNEDSLKALGIQNGEDAEPVKPTSDSIQSGEYEPLSRPLFTYVVESALEKPQVYDYTMYMLENAGDAAKEVGYVALPEEKYQEQIDKVKELAGK</sequence>
<comment type="function">
    <text evidence="1">Part of the ABC transporter complex PstSACB involved in phosphate import.</text>
</comment>
<name>A0A0A2UUK5_9BACI</name>
<evidence type="ECO:0000256" key="2">
    <source>
        <dbReference type="ARBA" id="ARBA00004193"/>
    </source>
</evidence>
<feature type="chain" id="PRO_5039749448" description="Phosphate-binding protein" evidence="10">
    <location>
        <begin position="22"/>
        <end position="332"/>
    </location>
</feature>
<comment type="similarity">
    <text evidence="3 10">Belongs to the PstS family.</text>
</comment>
<evidence type="ECO:0000256" key="8">
    <source>
        <dbReference type="ARBA" id="ARBA00023139"/>
    </source>
</evidence>